<gene>
    <name evidence="2" type="ORF">ACFO3Q_09480</name>
</gene>
<keyword evidence="3" id="KW-1185">Reference proteome</keyword>
<organism evidence="2 3">
    <name type="scientific">Coralloluteibacterium thermophilum</name>
    <dbReference type="NCBI Taxonomy" id="2707049"/>
    <lineage>
        <taxon>Bacteria</taxon>
        <taxon>Pseudomonadati</taxon>
        <taxon>Pseudomonadota</taxon>
        <taxon>Gammaproteobacteria</taxon>
        <taxon>Lysobacterales</taxon>
        <taxon>Lysobacteraceae</taxon>
        <taxon>Coralloluteibacterium</taxon>
    </lineage>
</organism>
<accession>A0ABV9NJ99</accession>
<feature type="domain" description="VOC" evidence="1">
    <location>
        <begin position="2"/>
        <end position="131"/>
    </location>
</feature>
<evidence type="ECO:0000259" key="1">
    <source>
        <dbReference type="PROSITE" id="PS51819"/>
    </source>
</evidence>
<dbReference type="EMBL" id="JBHSGG010000026">
    <property type="protein sequence ID" value="MFC4728402.1"/>
    <property type="molecule type" value="Genomic_DNA"/>
</dbReference>
<name>A0ABV9NJ99_9GAMM</name>
<evidence type="ECO:0000313" key="3">
    <source>
        <dbReference type="Proteomes" id="UP001595892"/>
    </source>
</evidence>
<dbReference type="RefSeq" id="WP_377004433.1">
    <property type="nucleotide sequence ID" value="NZ_JBHSGG010000026.1"/>
</dbReference>
<comment type="caution">
    <text evidence="2">The sequence shown here is derived from an EMBL/GenBank/DDBJ whole genome shotgun (WGS) entry which is preliminary data.</text>
</comment>
<dbReference type="InterPro" id="IPR037523">
    <property type="entry name" value="VOC_core"/>
</dbReference>
<dbReference type="SUPFAM" id="SSF54593">
    <property type="entry name" value="Glyoxalase/Bleomycin resistance protein/Dihydroxybiphenyl dioxygenase"/>
    <property type="match status" value="1"/>
</dbReference>
<protein>
    <submittedName>
        <fullName evidence="2">VOC family protein</fullName>
    </submittedName>
</protein>
<dbReference type="PANTHER" id="PTHR36503:SF1">
    <property type="entry name" value="BLR2520 PROTEIN"/>
    <property type="match status" value="1"/>
</dbReference>
<dbReference type="PROSITE" id="PS51819">
    <property type="entry name" value="VOC"/>
    <property type="match status" value="1"/>
</dbReference>
<dbReference type="Gene3D" id="3.10.180.10">
    <property type="entry name" value="2,3-Dihydroxybiphenyl 1,2-Dioxygenase, domain 1"/>
    <property type="match status" value="1"/>
</dbReference>
<evidence type="ECO:0000313" key="2">
    <source>
        <dbReference type="EMBL" id="MFC4728402.1"/>
    </source>
</evidence>
<dbReference type="InterPro" id="IPR029068">
    <property type="entry name" value="Glyas_Bleomycin-R_OHBP_Dase"/>
</dbReference>
<dbReference type="Pfam" id="PF00903">
    <property type="entry name" value="Glyoxalase"/>
    <property type="match status" value="1"/>
</dbReference>
<dbReference type="PANTHER" id="PTHR36503">
    <property type="entry name" value="BLR2520 PROTEIN"/>
    <property type="match status" value="1"/>
</dbReference>
<proteinExistence type="predicted"/>
<sequence length="134" mass="14304">MKVRTTVLCLPVADLHKTLDFYRGTFGLCDAQIDGGMVALEIPNLSLFLMTKGSYESYTKKANRDALMPGSSAPAVISCAVETKEDVDQALRKAEVCGGASAGPAAIDPESGGYIGYVTDPDGHLWELVCPYQK</sequence>
<reference evidence="3" key="1">
    <citation type="journal article" date="2019" name="Int. J. Syst. Evol. Microbiol.">
        <title>The Global Catalogue of Microorganisms (GCM) 10K type strain sequencing project: providing services to taxonomists for standard genome sequencing and annotation.</title>
        <authorList>
            <consortium name="The Broad Institute Genomics Platform"/>
            <consortium name="The Broad Institute Genome Sequencing Center for Infectious Disease"/>
            <person name="Wu L."/>
            <person name="Ma J."/>
        </authorList>
    </citation>
    <scope>NUCLEOTIDE SEQUENCE [LARGE SCALE GENOMIC DNA]</scope>
    <source>
        <strain evidence="3">CGMCC 1.13574</strain>
    </source>
</reference>
<dbReference type="Proteomes" id="UP001595892">
    <property type="component" value="Unassembled WGS sequence"/>
</dbReference>
<dbReference type="InterPro" id="IPR004360">
    <property type="entry name" value="Glyas_Fos-R_dOase_dom"/>
</dbReference>